<name>A0A445MX89_9BACT</name>
<dbReference type="Pfam" id="PF08843">
    <property type="entry name" value="AbiEii"/>
    <property type="match status" value="1"/>
</dbReference>
<sequence length="214" mass="24386">MFEQALDTRTILLIKTLAQHGTFFENFYLAGGTALSLHLGHRRSEDIDLFAEKQFSINYYSDIISSIGGRILIAEQGTIHCILDEVKLSLFYYPYPLLNPVTEFFNIKIASIADIACMKAVAISQRAEKKDFFDLIEILKILSPAEVKNILYDKFGQNKINLYHIVKSFFYFSDVEDSPDPISLTGITWEKVKDYLISREKEISSIFLTGTNCA</sequence>
<proteinExistence type="predicted"/>
<organism evidence="1">
    <name type="scientific">uncultured Desulfobacterium sp</name>
    <dbReference type="NCBI Taxonomy" id="201089"/>
    <lineage>
        <taxon>Bacteria</taxon>
        <taxon>Pseudomonadati</taxon>
        <taxon>Thermodesulfobacteriota</taxon>
        <taxon>Desulfobacteria</taxon>
        <taxon>Desulfobacterales</taxon>
        <taxon>Desulfobacteriaceae</taxon>
        <taxon>Desulfobacterium</taxon>
        <taxon>environmental samples</taxon>
    </lineage>
</organism>
<reference evidence="1" key="1">
    <citation type="submission" date="2018-01" db="EMBL/GenBank/DDBJ databases">
        <authorList>
            <person name="Regsiter A."/>
            <person name="William W."/>
        </authorList>
    </citation>
    <scope>NUCLEOTIDE SEQUENCE</scope>
    <source>
        <strain evidence="1">TRIP AH-1</strain>
    </source>
</reference>
<evidence type="ECO:0008006" key="2">
    <source>
        <dbReference type="Google" id="ProtNLM"/>
    </source>
</evidence>
<protein>
    <recommendedName>
        <fullName evidence="2">Nucleotidyl transferase AbiEii/AbiGii toxin family protein</fullName>
    </recommendedName>
</protein>
<dbReference type="InterPro" id="IPR014942">
    <property type="entry name" value="AbiEii"/>
</dbReference>
<dbReference type="AlphaFoldDB" id="A0A445MX89"/>
<evidence type="ECO:0000313" key="1">
    <source>
        <dbReference type="EMBL" id="SPD74043.1"/>
    </source>
</evidence>
<gene>
    <name evidence="1" type="ORF">PITCH_A2030187</name>
</gene>
<dbReference type="EMBL" id="OJIN01000117">
    <property type="protein sequence ID" value="SPD74043.1"/>
    <property type="molecule type" value="Genomic_DNA"/>
</dbReference>
<accession>A0A445MX89</accession>